<comment type="subcellular location">
    <subcellularLocation>
        <location evidence="1 8">Periplasm</location>
    </subcellularLocation>
</comment>
<evidence type="ECO:0000259" key="10">
    <source>
        <dbReference type="Pfam" id="PF02753"/>
    </source>
</evidence>
<dbReference type="InterPro" id="IPR008962">
    <property type="entry name" value="PapD-like_sf"/>
</dbReference>
<reference evidence="12" key="1">
    <citation type="submission" date="2023-07" db="EMBL/GenBank/DDBJ databases">
        <title>Genome sequence of Stenotrophomonas sp. Alg010 isolated from Sargassum waste.</title>
        <authorList>
            <person name="Mohapatra"/>
            <person name="B.R."/>
        </authorList>
    </citation>
    <scope>NUCLEOTIDE SEQUENCE [LARGE SCALE GENOMIC DNA]</scope>
    <source>
        <strain evidence="12">Alg010</strain>
    </source>
</reference>
<dbReference type="InterPro" id="IPR016147">
    <property type="entry name" value="Pili_assmbl_chaperone_N"/>
</dbReference>
<accession>A0ABQ6QFD1</accession>
<dbReference type="Proteomes" id="UP001306668">
    <property type="component" value="Unassembled WGS sequence"/>
</dbReference>
<dbReference type="Pfam" id="PF00345">
    <property type="entry name" value="PapD_N"/>
    <property type="match status" value="1"/>
</dbReference>
<dbReference type="SUPFAM" id="SSF49354">
    <property type="entry name" value="PapD-like"/>
    <property type="match status" value="1"/>
</dbReference>
<evidence type="ECO:0000256" key="5">
    <source>
        <dbReference type="ARBA" id="ARBA00022764"/>
    </source>
</evidence>
<comment type="caution">
    <text evidence="11">The sequence shown here is derived from an EMBL/GenBank/DDBJ whole genome shotgun (WGS) entry which is preliminary data.</text>
</comment>
<evidence type="ECO:0000313" key="12">
    <source>
        <dbReference type="Proteomes" id="UP001306668"/>
    </source>
</evidence>
<feature type="domain" description="Pili assembly chaperone N-terminal" evidence="9">
    <location>
        <begin position="23"/>
        <end position="146"/>
    </location>
</feature>
<keyword evidence="5" id="KW-0574">Periplasm</keyword>
<sequence length="250" mass="26894">MQVLRTTLAVVMFLIAPLGRADIGIQATRLVHEAGARTVSMRVWNYGKVPGLVQSWVDDGGDGEEQRNQRFPFFASPPLFTLQPGSNRDISVNWLGSAGVPVDRESMYWLNMLSVPASKKTSGEAGVNMDVAVRVRVKLLHRPAGLPGKAEDAPAQLQWELQGTGPASTTLVARNPSAYHISISALSLGEHSIEVAPEHVVKPLSTWSVPVPEALDKGSLLLKGTWVDDAGAAQVLQATVRCEQAWCAAL</sequence>
<dbReference type="PANTHER" id="PTHR30251">
    <property type="entry name" value="PILUS ASSEMBLY CHAPERONE"/>
    <property type="match status" value="1"/>
</dbReference>
<evidence type="ECO:0000256" key="8">
    <source>
        <dbReference type="RuleBase" id="RU003918"/>
    </source>
</evidence>
<evidence type="ECO:0000313" key="11">
    <source>
        <dbReference type="EMBL" id="GMR28323.1"/>
    </source>
</evidence>
<feature type="domain" description="Pili assembly chaperone C-terminal" evidence="10">
    <location>
        <begin position="174"/>
        <end position="233"/>
    </location>
</feature>
<keyword evidence="3" id="KW-1029">Fimbrium biogenesis</keyword>
<keyword evidence="12" id="KW-1185">Reference proteome</keyword>
<dbReference type="PANTHER" id="PTHR30251:SF2">
    <property type="entry name" value="FIMBRIAL CHAPERONE YADV-RELATED"/>
    <property type="match status" value="1"/>
</dbReference>
<keyword evidence="7" id="KW-0393">Immunoglobulin domain</keyword>
<dbReference type="RefSeq" id="WP_338167853.1">
    <property type="nucleotide sequence ID" value="NZ_BTRJ01000026.1"/>
</dbReference>
<dbReference type="PRINTS" id="PR00969">
    <property type="entry name" value="CHAPERONPILI"/>
</dbReference>
<keyword evidence="6 8" id="KW-0143">Chaperone</keyword>
<dbReference type="EMBL" id="BTRJ01000026">
    <property type="protein sequence ID" value="GMR28323.1"/>
    <property type="molecule type" value="Genomic_DNA"/>
</dbReference>
<dbReference type="InterPro" id="IPR016148">
    <property type="entry name" value="Pili_assmbl_chaperone_C"/>
</dbReference>
<dbReference type="Gene3D" id="2.60.40.10">
    <property type="entry name" value="Immunoglobulins"/>
    <property type="match status" value="2"/>
</dbReference>
<evidence type="ECO:0000256" key="4">
    <source>
        <dbReference type="ARBA" id="ARBA00022729"/>
    </source>
</evidence>
<dbReference type="SUPFAM" id="SSF49584">
    <property type="entry name" value="Periplasmic chaperone C-domain"/>
    <property type="match status" value="1"/>
</dbReference>
<gene>
    <name evidence="11" type="ORF">STENOSP10_25430</name>
</gene>
<dbReference type="Pfam" id="PF02753">
    <property type="entry name" value="PapD_C"/>
    <property type="match status" value="1"/>
</dbReference>
<comment type="similarity">
    <text evidence="2 8">Belongs to the periplasmic pilus chaperone family.</text>
</comment>
<evidence type="ECO:0000256" key="3">
    <source>
        <dbReference type="ARBA" id="ARBA00022558"/>
    </source>
</evidence>
<evidence type="ECO:0000256" key="2">
    <source>
        <dbReference type="ARBA" id="ARBA00007399"/>
    </source>
</evidence>
<evidence type="ECO:0000256" key="1">
    <source>
        <dbReference type="ARBA" id="ARBA00004418"/>
    </source>
</evidence>
<evidence type="ECO:0000259" key="9">
    <source>
        <dbReference type="Pfam" id="PF00345"/>
    </source>
</evidence>
<organism evidence="11 12">
    <name type="scientific">Stenotrophomonas sepilia</name>
    <dbReference type="NCBI Taxonomy" id="2860290"/>
    <lineage>
        <taxon>Bacteria</taxon>
        <taxon>Pseudomonadati</taxon>
        <taxon>Pseudomonadota</taxon>
        <taxon>Gammaproteobacteria</taxon>
        <taxon>Lysobacterales</taxon>
        <taxon>Lysobacteraceae</taxon>
        <taxon>Stenotrophomonas</taxon>
        <taxon>Stenotrophomonas maltophilia group</taxon>
    </lineage>
</organism>
<name>A0ABQ6QFD1_9GAMM</name>
<proteinExistence type="inferred from homology"/>
<dbReference type="InterPro" id="IPR050643">
    <property type="entry name" value="Periplasmic_pilus_chap"/>
</dbReference>
<protein>
    <submittedName>
        <fullName evidence="11">Molecular chaperone</fullName>
    </submittedName>
</protein>
<dbReference type="InterPro" id="IPR013783">
    <property type="entry name" value="Ig-like_fold"/>
</dbReference>
<dbReference type="InterPro" id="IPR018046">
    <property type="entry name" value="Pili_assmbl_chaperone_CS"/>
</dbReference>
<dbReference type="InterPro" id="IPR001829">
    <property type="entry name" value="Pili_assmbl_chaperone_bac"/>
</dbReference>
<dbReference type="PROSITE" id="PS00635">
    <property type="entry name" value="PILI_CHAPERONE"/>
    <property type="match status" value="1"/>
</dbReference>
<keyword evidence="4" id="KW-0732">Signal</keyword>
<evidence type="ECO:0000256" key="6">
    <source>
        <dbReference type="ARBA" id="ARBA00023186"/>
    </source>
</evidence>
<dbReference type="InterPro" id="IPR036316">
    <property type="entry name" value="Pili_assmbl_chap_C_dom_sf"/>
</dbReference>
<evidence type="ECO:0000256" key="7">
    <source>
        <dbReference type="ARBA" id="ARBA00023319"/>
    </source>
</evidence>